<evidence type="ECO:0000259" key="2">
    <source>
        <dbReference type="Pfam" id="PF10415"/>
    </source>
</evidence>
<protein>
    <submittedName>
        <fullName evidence="3">Fumarase C C-terminus</fullName>
    </submittedName>
</protein>
<feature type="domain" description="Fumarase C C-terminal" evidence="2">
    <location>
        <begin position="3"/>
        <end position="51"/>
    </location>
</feature>
<dbReference type="Gene3D" id="1.10.40.30">
    <property type="entry name" value="Fumarase/aspartase (C-terminal domain)"/>
    <property type="match status" value="1"/>
</dbReference>
<keyword evidence="4" id="KW-1185">Reference proteome</keyword>
<evidence type="ECO:0000256" key="1">
    <source>
        <dbReference type="ARBA" id="ARBA00023239"/>
    </source>
</evidence>
<sequence>MGIITAINPHLGDETAAEIARETTLAGKSVRELCLQPDVLTEEEMDVLLNSFKIPKPGIYGEYLI</sequence>
<evidence type="ECO:0000313" key="4">
    <source>
        <dbReference type="Proteomes" id="UP000182762"/>
    </source>
</evidence>
<dbReference type="Proteomes" id="UP000182762">
    <property type="component" value="Unassembled WGS sequence"/>
</dbReference>
<organism evidence="3 4">
    <name type="scientific">Priestia endophytica DSM 13796</name>
    <dbReference type="NCBI Taxonomy" id="1121089"/>
    <lineage>
        <taxon>Bacteria</taxon>
        <taxon>Bacillati</taxon>
        <taxon>Bacillota</taxon>
        <taxon>Bacilli</taxon>
        <taxon>Bacillales</taxon>
        <taxon>Bacillaceae</taxon>
        <taxon>Priestia</taxon>
    </lineage>
</organism>
<reference evidence="3 4" key="1">
    <citation type="submission" date="2016-10" db="EMBL/GenBank/DDBJ databases">
        <authorList>
            <person name="Varghese N."/>
            <person name="Submissions S."/>
        </authorList>
    </citation>
    <scope>NUCLEOTIDE SEQUENCE [LARGE SCALE GENOMIC DNA]</scope>
    <source>
        <strain evidence="3 4">DSM 13796</strain>
    </source>
</reference>
<proteinExistence type="predicted"/>
<dbReference type="InterPro" id="IPR008948">
    <property type="entry name" value="L-Aspartase-like"/>
</dbReference>
<dbReference type="InterPro" id="IPR051546">
    <property type="entry name" value="Aspartate_Ammonia-Lyase"/>
</dbReference>
<gene>
    <name evidence="3" type="ORF">SAMN02745910_04428</name>
</gene>
<keyword evidence="1" id="KW-0456">Lyase</keyword>
<name>A0A1I6BXK1_9BACI</name>
<dbReference type="EMBL" id="FOXX01000016">
    <property type="protein sequence ID" value="SFQ85614.1"/>
    <property type="molecule type" value="Genomic_DNA"/>
</dbReference>
<accession>A0A1I6BXK1</accession>
<dbReference type="PANTHER" id="PTHR42696:SF2">
    <property type="entry name" value="ASPARTATE AMMONIA-LYASE"/>
    <property type="match status" value="1"/>
</dbReference>
<dbReference type="Pfam" id="PF10415">
    <property type="entry name" value="FumaraseC_C"/>
    <property type="match status" value="1"/>
</dbReference>
<evidence type="ECO:0000313" key="3">
    <source>
        <dbReference type="EMBL" id="SFQ85614.1"/>
    </source>
</evidence>
<dbReference type="PANTHER" id="PTHR42696">
    <property type="entry name" value="ASPARTATE AMMONIA-LYASE"/>
    <property type="match status" value="1"/>
</dbReference>
<dbReference type="SUPFAM" id="SSF48557">
    <property type="entry name" value="L-aspartase-like"/>
    <property type="match status" value="1"/>
</dbReference>
<comment type="caution">
    <text evidence="3">The sequence shown here is derived from an EMBL/GenBank/DDBJ whole genome shotgun (WGS) entry which is preliminary data.</text>
</comment>
<dbReference type="InterPro" id="IPR018951">
    <property type="entry name" value="Fumarase_C_C"/>
</dbReference>